<feature type="region of interest" description="Disordered" evidence="4">
    <location>
        <begin position="545"/>
        <end position="582"/>
    </location>
</feature>
<dbReference type="AlphaFoldDB" id="V6M4W4"/>
<dbReference type="HOGENOM" id="CLU_011252_3_1_9"/>
<dbReference type="eggNOG" id="COG1193">
    <property type="taxonomic scope" value="Bacteria"/>
</dbReference>
<evidence type="ECO:0000256" key="3">
    <source>
        <dbReference type="ARBA" id="ARBA00023125"/>
    </source>
</evidence>
<reference evidence="6 7" key="1">
    <citation type="journal article" date="2014" name="Genome Announc.">
        <title>Draft Genome Sequence of Brevibacillus panacihumi Strain W25, a Halotolerant Hydrocarbon-Degrading Bacterium.</title>
        <authorList>
            <person name="Wang X."/>
            <person name="Jin D."/>
            <person name="Zhou L."/>
            <person name="Wu L."/>
            <person name="An W."/>
            <person name="Chen Y."/>
            <person name="Zhao L."/>
        </authorList>
    </citation>
    <scope>NUCLEOTIDE SEQUENCE [LARGE SCALE GENOMIC DNA]</scope>
    <source>
        <strain evidence="6 7">W25</strain>
    </source>
</reference>
<evidence type="ECO:0000256" key="1">
    <source>
        <dbReference type="ARBA" id="ARBA00022741"/>
    </source>
</evidence>
<dbReference type="PATRIC" id="fig|1408254.3.peg.4188"/>
<dbReference type="InterPro" id="IPR005747">
    <property type="entry name" value="MutS2"/>
</dbReference>
<dbReference type="Pfam" id="PF00488">
    <property type="entry name" value="MutS_V"/>
    <property type="match status" value="1"/>
</dbReference>
<comment type="caution">
    <text evidence="6">The sequence shown here is derived from an EMBL/GenBank/DDBJ whole genome shotgun (WGS) entry which is preliminary data.</text>
</comment>
<dbReference type="GO" id="GO:0016887">
    <property type="term" value="F:ATP hydrolysis activity"/>
    <property type="evidence" value="ECO:0007669"/>
    <property type="project" value="InterPro"/>
</dbReference>
<dbReference type="InterPro" id="IPR045076">
    <property type="entry name" value="MutS"/>
</dbReference>
<dbReference type="SUPFAM" id="SSF48334">
    <property type="entry name" value="DNA repair protein MutS, domain III"/>
    <property type="match status" value="1"/>
</dbReference>
<dbReference type="GO" id="GO:0045910">
    <property type="term" value="P:negative regulation of DNA recombination"/>
    <property type="evidence" value="ECO:0007669"/>
    <property type="project" value="InterPro"/>
</dbReference>
<dbReference type="STRING" id="1408254.T458_21340"/>
<evidence type="ECO:0000259" key="5">
    <source>
        <dbReference type="PROSITE" id="PS00486"/>
    </source>
</evidence>
<dbReference type="SUPFAM" id="SSF52540">
    <property type="entry name" value="P-loop containing nucleoside triphosphate hydrolases"/>
    <property type="match status" value="1"/>
</dbReference>
<dbReference type="GO" id="GO:0006298">
    <property type="term" value="P:mismatch repair"/>
    <property type="evidence" value="ECO:0007669"/>
    <property type="project" value="InterPro"/>
</dbReference>
<dbReference type="InterPro" id="IPR027417">
    <property type="entry name" value="P-loop_NTPase"/>
</dbReference>
<keyword evidence="2" id="KW-0067">ATP-binding</keyword>
<dbReference type="GO" id="GO:0004519">
    <property type="term" value="F:endonuclease activity"/>
    <property type="evidence" value="ECO:0007669"/>
    <property type="project" value="InterPro"/>
</dbReference>
<proteinExistence type="predicted"/>
<keyword evidence="1" id="KW-0547">Nucleotide-binding</keyword>
<gene>
    <name evidence="6" type="ORF">T458_21340</name>
</gene>
<dbReference type="InterPro" id="IPR000432">
    <property type="entry name" value="DNA_mismatch_repair_MutS_C"/>
</dbReference>
<dbReference type="PANTHER" id="PTHR48466">
    <property type="entry name" value="OS10G0509000 PROTEIN-RELATED"/>
    <property type="match status" value="1"/>
</dbReference>
<feature type="domain" description="DNA mismatch repair proteins mutS family" evidence="5">
    <location>
        <begin position="403"/>
        <end position="419"/>
    </location>
</feature>
<dbReference type="Proteomes" id="UP000017973">
    <property type="component" value="Unassembled WGS sequence"/>
</dbReference>
<dbReference type="SMART" id="SM00533">
    <property type="entry name" value="MUTSd"/>
    <property type="match status" value="1"/>
</dbReference>
<dbReference type="OrthoDB" id="9808166at2"/>
<keyword evidence="3" id="KW-0238">DNA-binding</keyword>
<dbReference type="SMART" id="SM00534">
    <property type="entry name" value="MUTSac"/>
    <property type="match status" value="1"/>
</dbReference>
<dbReference type="InterPro" id="IPR036187">
    <property type="entry name" value="DNA_mismatch_repair_MutS_sf"/>
</dbReference>
<evidence type="ECO:0000313" key="7">
    <source>
        <dbReference type="Proteomes" id="UP000017973"/>
    </source>
</evidence>
<dbReference type="InterPro" id="IPR007696">
    <property type="entry name" value="DNA_mismatch_repair_MutS_core"/>
</dbReference>
<evidence type="ECO:0000313" key="6">
    <source>
        <dbReference type="EMBL" id="EST53367.1"/>
    </source>
</evidence>
<accession>V6M4W4</accession>
<organism evidence="6 7">
    <name type="scientific">Brevibacillus panacihumi W25</name>
    <dbReference type="NCBI Taxonomy" id="1408254"/>
    <lineage>
        <taxon>Bacteria</taxon>
        <taxon>Bacillati</taxon>
        <taxon>Bacillota</taxon>
        <taxon>Bacilli</taxon>
        <taxon>Bacillales</taxon>
        <taxon>Paenibacillaceae</taxon>
        <taxon>Brevibacillus</taxon>
    </lineage>
</organism>
<dbReference type="EMBL" id="AYJU01000017">
    <property type="protein sequence ID" value="EST53367.1"/>
    <property type="molecule type" value="Genomic_DNA"/>
</dbReference>
<dbReference type="PROSITE" id="PS00486">
    <property type="entry name" value="DNA_MISMATCH_REPAIR_2"/>
    <property type="match status" value="1"/>
</dbReference>
<keyword evidence="7" id="KW-1185">Reference proteome</keyword>
<dbReference type="GO" id="GO:0030983">
    <property type="term" value="F:mismatched DNA binding"/>
    <property type="evidence" value="ECO:0007669"/>
    <property type="project" value="InterPro"/>
</dbReference>
<evidence type="ECO:0000256" key="2">
    <source>
        <dbReference type="ARBA" id="ARBA00022840"/>
    </source>
</evidence>
<dbReference type="NCBIfam" id="TIGR01069">
    <property type="entry name" value="mutS2"/>
    <property type="match status" value="1"/>
</dbReference>
<evidence type="ECO:0000256" key="4">
    <source>
        <dbReference type="SAM" id="MobiDB-lite"/>
    </source>
</evidence>
<dbReference type="Gene3D" id="3.40.50.300">
    <property type="entry name" value="P-loop containing nucleotide triphosphate hydrolases"/>
    <property type="match status" value="1"/>
</dbReference>
<dbReference type="GO" id="GO:0140664">
    <property type="term" value="F:ATP-dependent DNA damage sensor activity"/>
    <property type="evidence" value="ECO:0007669"/>
    <property type="project" value="InterPro"/>
</dbReference>
<dbReference type="PANTHER" id="PTHR48466:SF2">
    <property type="entry name" value="OS10G0509000 PROTEIN"/>
    <property type="match status" value="1"/>
</dbReference>
<protein>
    <submittedName>
        <fullName evidence="6">DNA mismatch repair protein MutS</fullName>
    </submittedName>
</protein>
<dbReference type="PIRSF" id="PIRSF005814">
    <property type="entry name" value="MutS_YshD"/>
    <property type="match status" value="1"/>
</dbReference>
<name>V6M4W4_9BACL</name>
<dbReference type="GO" id="GO:0005524">
    <property type="term" value="F:ATP binding"/>
    <property type="evidence" value="ECO:0007669"/>
    <property type="project" value="UniProtKB-KW"/>
</dbReference>
<sequence>MNQQTLQRLEYDKIKEKLKGYALSYIGQRHVEEMVPMTGVKELRKKLDEVAEAKALLEHGASVPIPSLEGIERILDLLGKDHVFNVKDLGHIHQFLTSCAQLIKYMAAKANAAPHVTSFATAMSPLTRLKGEIENSIWRGQVMDTASKDLAKVRKRIVVCEERLKSKLAALMGRYRSILQEHVISTRNGRYVIPIKKEYRKQVTGSVLDESASGQTVYVEPSDISQLQFELEALRGEEEREVTKVLMALSALADEYSRELHVNVETVGIYDFLFAKAKYALAIGGSNVQINEQGFMRLREARHPLLGREMVPLNFETGFRYKSLIITGPNTGGKTLTLKTVGLLTLMVQSGLLVPVQEGSLFSIFRHIAVEIGDGQSLEHALSTFSAHIHNVIDILRMTDSSTLVLIDEMASGTDPGEGVGLSIAILEELHKRGATIVATTHFNEIKNFAAATPGFENARMEFDTQTLQPLYRLRIGEAGQSYAFSIALKIGLPNEIIERSREITANGITRTGRLGEFAAEVDVTGQAANSVHAEPSLVLLPAWQPDQSDEPQTPKTETKQEAATEAVRQPQPDTDKTLEPGDEVFVSYLGKSGVVYEKEDAKGNIVVLIQNQKVKLQRKHISQNLKE</sequence>